<dbReference type="EMBL" id="SJOL01007979">
    <property type="protein sequence ID" value="TGZ61389.1"/>
    <property type="molecule type" value="Genomic_DNA"/>
</dbReference>
<sequence>MAAMNRKLSTILWFRWTQLTQIRTDPCLSYKLEPELSDRQRLDLSDHVVDNVLCTACLARGRISSCIRVQCTSRDVVYFCENNKCIYFFVPCPPGEISGQHKGHVIDPHVSAYKRCCSEPENTRILQTDVDLDLFSMCKSDQQQDSGFTSAAASVACEQLGVSPSSTQPDEGMLSVPGCSVQAPCGSVATVLTPLPQTVPRSSLKGLVTYSHYRRSVLSRARRNADLLRLNVIHGRPRGSSTASDLNFMRSSLLSAGVRLSSKSTKSS</sequence>
<evidence type="ECO:0000313" key="1">
    <source>
        <dbReference type="EMBL" id="TGZ61389.1"/>
    </source>
</evidence>
<keyword evidence="2" id="KW-1185">Reference proteome</keyword>
<protein>
    <submittedName>
        <fullName evidence="1">Uncharacterized protein</fullName>
    </submittedName>
</protein>
<dbReference type="Proteomes" id="UP000308267">
    <property type="component" value="Unassembled WGS sequence"/>
</dbReference>
<evidence type="ECO:0000313" key="2">
    <source>
        <dbReference type="Proteomes" id="UP000308267"/>
    </source>
</evidence>
<organism evidence="1 2">
    <name type="scientific">Opisthorchis felineus</name>
    <dbReference type="NCBI Taxonomy" id="147828"/>
    <lineage>
        <taxon>Eukaryota</taxon>
        <taxon>Metazoa</taxon>
        <taxon>Spiralia</taxon>
        <taxon>Lophotrochozoa</taxon>
        <taxon>Platyhelminthes</taxon>
        <taxon>Trematoda</taxon>
        <taxon>Digenea</taxon>
        <taxon>Opisthorchiida</taxon>
        <taxon>Opisthorchiata</taxon>
        <taxon>Opisthorchiidae</taxon>
        <taxon>Opisthorchis</taxon>
    </lineage>
</organism>
<reference evidence="1 2" key="1">
    <citation type="journal article" date="2019" name="BMC Genomics">
        <title>New insights from Opisthorchis felineus genome: update on genomics of the epidemiologically important liver flukes.</title>
        <authorList>
            <person name="Ershov N.I."/>
            <person name="Mordvinov V.A."/>
            <person name="Prokhortchouk E.B."/>
            <person name="Pakharukova M.Y."/>
            <person name="Gunbin K.V."/>
            <person name="Ustyantsev K."/>
            <person name="Genaev M.A."/>
            <person name="Blinov A.G."/>
            <person name="Mazur A."/>
            <person name="Boulygina E."/>
            <person name="Tsygankova S."/>
            <person name="Khrameeva E."/>
            <person name="Chekanov N."/>
            <person name="Fan G."/>
            <person name="Xiao A."/>
            <person name="Zhang H."/>
            <person name="Xu X."/>
            <person name="Yang H."/>
            <person name="Solovyev V."/>
            <person name="Lee S.M."/>
            <person name="Liu X."/>
            <person name="Afonnikov D.A."/>
            <person name="Skryabin K.G."/>
        </authorList>
    </citation>
    <scope>NUCLEOTIDE SEQUENCE [LARGE SCALE GENOMIC DNA]</scope>
    <source>
        <strain evidence="1">AK-0245</strain>
        <tissue evidence="1">Whole organism</tissue>
    </source>
</reference>
<comment type="caution">
    <text evidence="1">The sequence shown here is derived from an EMBL/GenBank/DDBJ whole genome shotgun (WGS) entry which is preliminary data.</text>
</comment>
<gene>
    <name evidence="1" type="ORF">CRM22_008028</name>
</gene>
<dbReference type="OrthoDB" id="6254523at2759"/>
<accession>A0A4S2LK71</accession>
<name>A0A4S2LK71_OPIFE</name>
<proteinExistence type="predicted"/>
<dbReference type="AlphaFoldDB" id="A0A4S2LK71"/>